<dbReference type="EMBL" id="CP126656">
    <property type="protein sequence ID" value="WJZ94440.1"/>
    <property type="molecule type" value="Genomic_DNA"/>
</dbReference>
<dbReference type="PANTHER" id="PTHR45631:SF206">
    <property type="entry name" value="PROTEIN KINASE DOMAIN-CONTAINING PROTEIN"/>
    <property type="match status" value="1"/>
</dbReference>
<evidence type="ECO:0000256" key="1">
    <source>
        <dbReference type="ARBA" id="ARBA00004167"/>
    </source>
</evidence>
<evidence type="ECO:0000256" key="3">
    <source>
        <dbReference type="ARBA" id="ARBA00022729"/>
    </source>
</evidence>
<evidence type="ECO:0000256" key="4">
    <source>
        <dbReference type="ARBA" id="ARBA00022989"/>
    </source>
</evidence>
<dbReference type="InterPro" id="IPR024788">
    <property type="entry name" value="Malectin-like_Carb-bd_dom"/>
</dbReference>
<keyword evidence="4" id="KW-1133">Transmembrane helix</keyword>
<keyword evidence="3 6" id="KW-0732">Signal</keyword>
<name>A0ABY9CGD2_VITVI</name>
<keyword evidence="2" id="KW-0812">Transmembrane</keyword>
<dbReference type="PANTHER" id="PTHR45631">
    <property type="entry name" value="OS07G0107800 PROTEIN-RELATED"/>
    <property type="match status" value="1"/>
</dbReference>
<sequence>MLVRKTRRPMEMLVVLAGFLALTATVDGQDQSGFISIDCGMAEGTDYNDATTSILYTSDAQFIDTGTNKSISPDLESENLPKYLSSVRAFPEGLKNCYTFKLVQGNKYLIRSVFMYGNYDSKNQAPEFGLYLNADEWDSVKLENSSDVVVKEIIHVQETNYSHVCLVNTGLGTPFISALELRLLNSTIYKTQSASLVLATRLDIGSTSNDTIRFKDDDYDRIWKPYTSSSWELVSLRYASDLLSANPFILPPRVMTTAVTPKNGSRSLELQYDPDDATKQFYVYMHFAEVEELGDGGYRNFTILLNGDFWYGPMSVQYLSPVTVYSQYTVSGTSLELSLVQANDSKFPPILNAVELYWVKEFLQSPTEQSDGEFVTFYTYLNYNSIVITRF</sequence>
<evidence type="ECO:0000256" key="5">
    <source>
        <dbReference type="ARBA" id="ARBA00023136"/>
    </source>
</evidence>
<reference evidence="8 9" key="1">
    <citation type="journal article" date="2023" name="Hortic Res">
        <title>The complete reference genome for grapevine (Vitis vinifera L.) genetics and breeding.</title>
        <authorList>
            <person name="Shi X."/>
            <person name="Cao S."/>
            <person name="Wang X."/>
            <person name="Huang S."/>
            <person name="Wang Y."/>
            <person name="Liu Z."/>
            <person name="Liu W."/>
            <person name="Leng X."/>
            <person name="Peng Y."/>
            <person name="Wang N."/>
            <person name="Wang Y."/>
            <person name="Ma Z."/>
            <person name="Xu X."/>
            <person name="Zhang F."/>
            <person name="Xue H."/>
            <person name="Zhong H."/>
            <person name="Wang Y."/>
            <person name="Zhang K."/>
            <person name="Velt A."/>
            <person name="Avia K."/>
            <person name="Holtgrawe D."/>
            <person name="Grimplet J."/>
            <person name="Matus J.T."/>
            <person name="Ware D."/>
            <person name="Wu X."/>
            <person name="Wang H."/>
            <person name="Liu C."/>
            <person name="Fang Y."/>
            <person name="Rustenholz C."/>
            <person name="Cheng Z."/>
            <person name="Xiao H."/>
            <person name="Zhou Y."/>
        </authorList>
    </citation>
    <scope>NUCLEOTIDE SEQUENCE [LARGE SCALE GENOMIC DNA]</scope>
    <source>
        <strain evidence="9">cv. Pinot noir / PN40024</strain>
        <tissue evidence="8">Leaf</tissue>
    </source>
</reference>
<feature type="chain" id="PRO_5045505520" description="Malectin-like domain-containing protein" evidence="6">
    <location>
        <begin position="29"/>
        <end position="391"/>
    </location>
</feature>
<dbReference type="Proteomes" id="UP001227230">
    <property type="component" value="Chromosome 9"/>
</dbReference>
<evidence type="ECO:0000313" key="9">
    <source>
        <dbReference type="Proteomes" id="UP001227230"/>
    </source>
</evidence>
<evidence type="ECO:0000256" key="2">
    <source>
        <dbReference type="ARBA" id="ARBA00022692"/>
    </source>
</evidence>
<gene>
    <name evidence="8" type="ORF">VitviT2T_013299</name>
</gene>
<protein>
    <recommendedName>
        <fullName evidence="7">Malectin-like domain-containing protein</fullName>
    </recommendedName>
</protein>
<dbReference type="Pfam" id="PF12819">
    <property type="entry name" value="Malectin_like"/>
    <property type="match status" value="1"/>
</dbReference>
<keyword evidence="9" id="KW-1185">Reference proteome</keyword>
<evidence type="ECO:0000259" key="7">
    <source>
        <dbReference type="Pfam" id="PF12819"/>
    </source>
</evidence>
<evidence type="ECO:0000313" key="8">
    <source>
        <dbReference type="EMBL" id="WJZ94440.1"/>
    </source>
</evidence>
<evidence type="ECO:0000256" key="6">
    <source>
        <dbReference type="SAM" id="SignalP"/>
    </source>
</evidence>
<keyword evidence="5" id="KW-0472">Membrane</keyword>
<feature type="domain" description="Malectin-like" evidence="7">
    <location>
        <begin position="37"/>
        <end position="358"/>
    </location>
</feature>
<feature type="signal peptide" evidence="6">
    <location>
        <begin position="1"/>
        <end position="28"/>
    </location>
</feature>
<accession>A0ABY9CGD2</accession>
<organism evidence="8 9">
    <name type="scientific">Vitis vinifera</name>
    <name type="common">Grape</name>
    <dbReference type="NCBI Taxonomy" id="29760"/>
    <lineage>
        <taxon>Eukaryota</taxon>
        <taxon>Viridiplantae</taxon>
        <taxon>Streptophyta</taxon>
        <taxon>Embryophyta</taxon>
        <taxon>Tracheophyta</taxon>
        <taxon>Spermatophyta</taxon>
        <taxon>Magnoliopsida</taxon>
        <taxon>eudicotyledons</taxon>
        <taxon>Gunneridae</taxon>
        <taxon>Pentapetalae</taxon>
        <taxon>rosids</taxon>
        <taxon>Vitales</taxon>
        <taxon>Vitaceae</taxon>
        <taxon>Viteae</taxon>
        <taxon>Vitis</taxon>
    </lineage>
</organism>
<comment type="subcellular location">
    <subcellularLocation>
        <location evidence="1">Membrane</location>
        <topology evidence="1">Single-pass membrane protein</topology>
    </subcellularLocation>
</comment>
<proteinExistence type="predicted"/>